<dbReference type="RefSeq" id="WP_131049752.1">
    <property type="nucleotide sequence ID" value="NZ_CP112887.1"/>
</dbReference>
<dbReference type="InterPro" id="IPR043519">
    <property type="entry name" value="NT_sf"/>
</dbReference>
<organism evidence="1 2">
    <name type="scientific">Klebsiella electrica</name>
    <dbReference type="NCBI Taxonomy" id="1259973"/>
    <lineage>
        <taxon>Bacteria</taxon>
        <taxon>Pseudomonadati</taxon>
        <taxon>Pseudomonadota</taxon>
        <taxon>Gammaproteobacteria</taxon>
        <taxon>Enterobacterales</taxon>
        <taxon>Enterobacteriaceae</taxon>
        <taxon>Klebsiella/Raoultella group</taxon>
        <taxon>Klebsiella</taxon>
    </lineage>
</organism>
<dbReference type="EMBL" id="CP112887">
    <property type="protein sequence ID" value="WBW59226.1"/>
    <property type="molecule type" value="Genomic_DNA"/>
</dbReference>
<protein>
    <submittedName>
        <fullName evidence="1">Uncharacterized protein</fullName>
    </submittedName>
</protein>
<evidence type="ECO:0000313" key="2">
    <source>
        <dbReference type="Proteomes" id="UP001210130"/>
    </source>
</evidence>
<keyword evidence="2" id="KW-1185">Reference proteome</keyword>
<dbReference type="Gene3D" id="3.30.460.40">
    <property type="match status" value="1"/>
</dbReference>
<dbReference type="Proteomes" id="UP001210130">
    <property type="component" value="Chromosome"/>
</dbReference>
<sequence length="155" mass="17381">MSIPPNAYGLINTLENTAQFLNQHALSWMIIGGAAMVLYGLEDGPVADIDIVLSSSSAAFLSKQFSWPNFANTQSPRFRSEYLLRPNFGPVPVEILGGFRVSTMHEWVEVPVGETQMFFIRSQTLFLPTRKKLASIFLLCGREKDRRRMALLNGN</sequence>
<reference evidence="1 2" key="1">
    <citation type="journal article" date="2023" name="Microbiol. Resour. Announc.">
        <title>Complete Genome Sequence of the First Colistin-Resistant Raoultella electrica Strain.</title>
        <authorList>
            <person name="Aldeia C."/>
            <person name="Campos-Madueno E.I."/>
            <person name="Sendi P."/>
            <person name="Endimiani A."/>
        </authorList>
    </citation>
    <scope>NUCLEOTIDE SEQUENCE [LARGE SCALE GENOMIC DNA]</scope>
    <source>
        <strain evidence="1 2">S2-IND-01-C</strain>
    </source>
</reference>
<dbReference type="AlphaFoldDB" id="A0AAJ5UC49"/>
<proteinExistence type="predicted"/>
<dbReference type="SUPFAM" id="SSF81301">
    <property type="entry name" value="Nucleotidyltransferase"/>
    <property type="match status" value="1"/>
</dbReference>
<gene>
    <name evidence="1" type="ORF">OR613_14330</name>
</gene>
<name>A0AAJ5UC49_9ENTR</name>
<evidence type="ECO:0000313" key="1">
    <source>
        <dbReference type="EMBL" id="WBW59226.1"/>
    </source>
</evidence>
<accession>A0AAJ5UC49</accession>